<dbReference type="Proteomes" id="UP001604335">
    <property type="component" value="Unassembled WGS sequence"/>
</dbReference>
<name>A0ABW7C4L4_9CYAN</name>
<reference evidence="2" key="1">
    <citation type="journal article" date="2024" name="Algal Res.">
        <title>Biochemical, toxicological and genomic investigation of a high-biomass producing Limnothrix strain isolated from Italian shallow drinking water reservoir.</title>
        <authorList>
            <person name="Simonazzi M."/>
            <person name="Shishido T.K."/>
            <person name="Delbaje E."/>
            <person name="Wahlsten M."/>
            <person name="Fewer D.P."/>
            <person name="Sivonen K."/>
            <person name="Pezzolesi L."/>
            <person name="Pistocchi R."/>
        </authorList>
    </citation>
    <scope>NUCLEOTIDE SEQUENCE [LARGE SCALE GENOMIC DNA]</scope>
    <source>
        <strain evidence="2">LRLZ20PSL1</strain>
    </source>
</reference>
<dbReference type="RefSeq" id="WP_393009858.1">
    <property type="nucleotide sequence ID" value="NZ_JAZAQF010000001.1"/>
</dbReference>
<dbReference type="EMBL" id="JAZAQF010000001">
    <property type="protein sequence ID" value="MFG3816165.1"/>
    <property type="molecule type" value="Genomic_DNA"/>
</dbReference>
<evidence type="ECO:0000313" key="2">
    <source>
        <dbReference type="Proteomes" id="UP001604335"/>
    </source>
</evidence>
<keyword evidence="2" id="KW-1185">Reference proteome</keyword>
<organism evidence="1 2">
    <name type="scientific">Limnothrix redekei LRLZ20PSL1</name>
    <dbReference type="NCBI Taxonomy" id="3112953"/>
    <lineage>
        <taxon>Bacteria</taxon>
        <taxon>Bacillati</taxon>
        <taxon>Cyanobacteriota</taxon>
        <taxon>Cyanophyceae</taxon>
        <taxon>Pseudanabaenales</taxon>
        <taxon>Pseudanabaenaceae</taxon>
        <taxon>Limnothrix</taxon>
    </lineage>
</organism>
<comment type="caution">
    <text evidence="1">The sequence shown here is derived from an EMBL/GenBank/DDBJ whole genome shotgun (WGS) entry which is preliminary data.</text>
</comment>
<protein>
    <submittedName>
        <fullName evidence="1">Uncharacterized protein</fullName>
    </submittedName>
</protein>
<proteinExistence type="predicted"/>
<gene>
    <name evidence="1" type="ORF">VPK24_00830</name>
</gene>
<evidence type="ECO:0000313" key="1">
    <source>
        <dbReference type="EMBL" id="MFG3816165.1"/>
    </source>
</evidence>
<sequence>MAHWIQFSYERNEYLVNLASIRFFARDSSQRISFWLPDSAMPVVLVPQDHPTAYQQVMEFIDRLPDANADCYWVHLVYDRREYTINLKTIRAFSRSANGRLVFWLPDNGQDMVLHPELNAEAYHLVNDYITKCITGPGAIDPLMGD</sequence>
<accession>A0ABW7C4L4</accession>